<evidence type="ECO:0000256" key="3">
    <source>
        <dbReference type="ARBA" id="ARBA00022605"/>
    </source>
</evidence>
<evidence type="ECO:0000259" key="8">
    <source>
        <dbReference type="Pfam" id="PF08501"/>
    </source>
</evidence>
<feature type="binding site" evidence="7">
    <location>
        <begin position="25"/>
        <end position="27"/>
    </location>
    <ligand>
        <name>shikimate</name>
        <dbReference type="ChEBI" id="CHEBI:36208"/>
    </ligand>
</feature>
<dbReference type="Gene3D" id="3.40.50.10860">
    <property type="entry name" value="Leucine Dehydrogenase, chain A, domain 1"/>
    <property type="match status" value="1"/>
</dbReference>
<evidence type="ECO:0000313" key="11">
    <source>
        <dbReference type="Proteomes" id="UP000485484"/>
    </source>
</evidence>
<evidence type="ECO:0000256" key="2">
    <source>
        <dbReference type="ARBA" id="ARBA00012962"/>
    </source>
</evidence>
<dbReference type="Pfam" id="PF08501">
    <property type="entry name" value="Shikimate_dh_N"/>
    <property type="match status" value="1"/>
</dbReference>
<dbReference type="GO" id="GO:0008652">
    <property type="term" value="P:amino acid biosynthetic process"/>
    <property type="evidence" value="ECO:0007669"/>
    <property type="project" value="UniProtKB-KW"/>
</dbReference>
<dbReference type="EMBL" id="MWAK01000087">
    <property type="protein sequence ID" value="OPZ92549.1"/>
    <property type="molecule type" value="Genomic_DNA"/>
</dbReference>
<name>A0A1V5MH55_UNCT6</name>
<dbReference type="InterPro" id="IPR013708">
    <property type="entry name" value="Shikimate_DH-bd_N"/>
</dbReference>
<dbReference type="InterPro" id="IPR041121">
    <property type="entry name" value="SDH_C"/>
</dbReference>
<comment type="caution">
    <text evidence="10">The sequence shown here is derived from an EMBL/GenBank/DDBJ whole genome shotgun (WGS) entry which is preliminary data.</text>
</comment>
<feature type="domain" description="Shikimate dehydrogenase substrate binding N-terminal" evidence="8">
    <location>
        <begin position="17"/>
        <end position="99"/>
    </location>
</feature>
<comment type="function">
    <text evidence="7">Involved in the biosynthesis of the chorismate, which leads to the biosynthesis of aromatic amino acids. Catalyzes the reversible NADPH linked reduction of 3-dehydroshikimate (DHSA) to yield shikimate (SA).</text>
</comment>
<comment type="subunit">
    <text evidence="7">Homodimer.</text>
</comment>
<dbReference type="GO" id="GO:0009073">
    <property type="term" value="P:aromatic amino acid family biosynthetic process"/>
    <property type="evidence" value="ECO:0007669"/>
    <property type="project" value="UniProtKB-KW"/>
</dbReference>
<protein>
    <recommendedName>
        <fullName evidence="2 7">Shikimate dehydrogenase (NADP(+))</fullName>
        <shortName evidence="7">SDH</shortName>
        <ecNumber evidence="2 7">1.1.1.25</ecNumber>
    </recommendedName>
</protein>
<feature type="binding site" evidence="7">
    <location>
        <position position="262"/>
    </location>
    <ligand>
        <name>shikimate</name>
        <dbReference type="ChEBI" id="CHEBI:36208"/>
    </ligand>
</feature>
<dbReference type="GO" id="GO:0050661">
    <property type="term" value="F:NADP binding"/>
    <property type="evidence" value="ECO:0007669"/>
    <property type="project" value="InterPro"/>
</dbReference>
<dbReference type="PANTHER" id="PTHR21089">
    <property type="entry name" value="SHIKIMATE DEHYDROGENASE"/>
    <property type="match status" value="1"/>
</dbReference>
<feature type="binding site" evidence="7">
    <location>
        <begin position="160"/>
        <end position="165"/>
    </location>
    <ligand>
        <name>NADP(+)</name>
        <dbReference type="ChEBI" id="CHEBI:58349"/>
    </ligand>
</feature>
<dbReference type="GO" id="GO:0004764">
    <property type="term" value="F:shikimate 3-dehydrogenase (NADP+) activity"/>
    <property type="evidence" value="ECO:0007669"/>
    <property type="project" value="UniProtKB-UniRule"/>
</dbReference>
<comment type="pathway">
    <text evidence="1 7">Metabolic intermediate biosynthesis; chorismate biosynthesis; chorismate from D-erythrose 4-phosphate and phosphoenolpyruvate: step 4/7.</text>
</comment>
<accession>A0A1V5MH55</accession>
<dbReference type="InterPro" id="IPR011342">
    <property type="entry name" value="Shikimate_DH"/>
</dbReference>
<evidence type="ECO:0000256" key="4">
    <source>
        <dbReference type="ARBA" id="ARBA00022857"/>
    </source>
</evidence>
<dbReference type="Proteomes" id="UP000485484">
    <property type="component" value="Unassembled WGS sequence"/>
</dbReference>
<evidence type="ECO:0000313" key="10">
    <source>
        <dbReference type="EMBL" id="OPZ92549.1"/>
    </source>
</evidence>
<dbReference type="InterPro" id="IPR046346">
    <property type="entry name" value="Aminoacid_DH-like_N_sf"/>
</dbReference>
<dbReference type="HAMAP" id="MF_00222">
    <property type="entry name" value="Shikimate_DH_AroE"/>
    <property type="match status" value="1"/>
</dbReference>
<evidence type="ECO:0000256" key="5">
    <source>
        <dbReference type="ARBA" id="ARBA00023002"/>
    </source>
</evidence>
<dbReference type="CDD" id="cd01065">
    <property type="entry name" value="NAD_bind_Shikimate_DH"/>
    <property type="match status" value="1"/>
</dbReference>
<feature type="binding site" evidence="7">
    <location>
        <position position="112"/>
    </location>
    <ligand>
        <name>shikimate</name>
        <dbReference type="ChEBI" id="CHEBI:36208"/>
    </ligand>
</feature>
<proteinExistence type="inferred from homology"/>
<dbReference type="GO" id="GO:0009423">
    <property type="term" value="P:chorismate biosynthetic process"/>
    <property type="evidence" value="ECO:0007669"/>
    <property type="project" value="UniProtKB-UniRule"/>
</dbReference>
<dbReference type="EC" id="1.1.1.25" evidence="2 7"/>
<keyword evidence="3 7" id="KW-0028">Amino-acid biosynthesis</keyword>
<dbReference type="GO" id="GO:0019632">
    <property type="term" value="P:shikimate metabolic process"/>
    <property type="evidence" value="ECO:0007669"/>
    <property type="project" value="InterPro"/>
</dbReference>
<sequence>MNSGRSGADSRTRLAALFGHPVGHSLSPVFQNAAFRQAGLNAVYLAFDVGPERLPAALAAVRGLDLLGANLTIPHKERAGVCLDELSRLAERTGSVNTVVNRDGRLRGETTDGSGFLRALEETAGVNPAGRRVLLLGTGGAGRALAFALAEAGAELWLVNRTAGRAERLAGELARFHPAGRINVGAFETRAALLERAGIEVLVNATSVGLKPGDPPLFAAGELPGAGLTVCDLIYHRETDLLKAAAARGLKRVDGLGMLVHQGAISFELWTGRPAPLAAMFEALSPGRVKKT</sequence>
<dbReference type="SUPFAM" id="SSF51735">
    <property type="entry name" value="NAD(P)-binding Rossmann-fold domains"/>
    <property type="match status" value="1"/>
</dbReference>
<dbReference type="SUPFAM" id="SSF53223">
    <property type="entry name" value="Aminoacid dehydrogenase-like, N-terminal domain"/>
    <property type="match status" value="1"/>
</dbReference>
<evidence type="ECO:0000256" key="6">
    <source>
        <dbReference type="ARBA" id="ARBA00023141"/>
    </source>
</evidence>
<dbReference type="Pfam" id="PF18317">
    <property type="entry name" value="SDH_C"/>
    <property type="match status" value="1"/>
</dbReference>
<keyword evidence="5 7" id="KW-0560">Oxidoreductase</keyword>
<feature type="binding site" evidence="7">
    <location>
        <position position="97"/>
    </location>
    <ligand>
        <name>shikimate</name>
        <dbReference type="ChEBI" id="CHEBI:36208"/>
    </ligand>
</feature>
<feature type="active site" description="Proton acceptor" evidence="7">
    <location>
        <position position="76"/>
    </location>
</feature>
<organism evidence="10 11">
    <name type="scientific">candidate division TA06 bacterium ADurb.Bin417</name>
    <dbReference type="NCBI Taxonomy" id="1852828"/>
    <lineage>
        <taxon>Bacteria</taxon>
        <taxon>Bacteria division TA06</taxon>
    </lineage>
</organism>
<feature type="binding site" evidence="7">
    <location>
        <position position="233"/>
    </location>
    <ligand>
        <name>NADP(+)</name>
        <dbReference type="ChEBI" id="CHEBI:58349"/>
    </ligand>
</feature>
<evidence type="ECO:0000259" key="9">
    <source>
        <dbReference type="Pfam" id="PF18317"/>
    </source>
</evidence>
<dbReference type="PANTHER" id="PTHR21089:SF1">
    <property type="entry name" value="BIFUNCTIONAL 3-DEHYDROQUINATE DEHYDRATASE_SHIKIMATE DEHYDROGENASE, CHLOROPLASTIC"/>
    <property type="match status" value="1"/>
</dbReference>
<feature type="binding site" evidence="7">
    <location>
        <position position="235"/>
    </location>
    <ligand>
        <name>shikimate</name>
        <dbReference type="ChEBI" id="CHEBI:36208"/>
    </ligand>
</feature>
<keyword evidence="6 7" id="KW-0057">Aromatic amino acid biosynthesis</keyword>
<comment type="catalytic activity">
    <reaction evidence="7">
        <text>shikimate + NADP(+) = 3-dehydroshikimate + NADPH + H(+)</text>
        <dbReference type="Rhea" id="RHEA:17737"/>
        <dbReference type="ChEBI" id="CHEBI:15378"/>
        <dbReference type="ChEBI" id="CHEBI:16630"/>
        <dbReference type="ChEBI" id="CHEBI:36208"/>
        <dbReference type="ChEBI" id="CHEBI:57783"/>
        <dbReference type="ChEBI" id="CHEBI:58349"/>
        <dbReference type="EC" id="1.1.1.25"/>
    </reaction>
</comment>
<dbReference type="InterPro" id="IPR036291">
    <property type="entry name" value="NAD(P)-bd_dom_sf"/>
</dbReference>
<keyword evidence="4 7" id="KW-0521">NADP</keyword>
<gene>
    <name evidence="7 10" type="primary">aroE</name>
    <name evidence="10" type="ORF">BWY73_00752</name>
</gene>
<evidence type="ECO:0000256" key="1">
    <source>
        <dbReference type="ARBA" id="ARBA00004871"/>
    </source>
</evidence>
<dbReference type="UniPathway" id="UPA00053">
    <property type="reaction ID" value="UER00087"/>
</dbReference>
<dbReference type="AlphaFoldDB" id="A0A1V5MH55"/>
<feature type="domain" description="SDH C-terminal" evidence="9">
    <location>
        <begin position="255"/>
        <end position="283"/>
    </location>
</feature>
<dbReference type="InterPro" id="IPR022893">
    <property type="entry name" value="Shikimate_DH_fam"/>
</dbReference>
<dbReference type="Gene3D" id="3.40.50.720">
    <property type="entry name" value="NAD(P)-binding Rossmann-like Domain"/>
    <property type="match status" value="1"/>
</dbReference>
<comment type="caution">
    <text evidence="7">Lacks conserved residue(s) required for the propagation of feature annotation.</text>
</comment>
<feature type="binding site" evidence="7">
    <location>
        <position position="255"/>
    </location>
    <ligand>
        <name>NADP(+)</name>
        <dbReference type="ChEBI" id="CHEBI:58349"/>
    </ligand>
</feature>
<comment type="similarity">
    <text evidence="7">Belongs to the shikimate dehydrogenase family.</text>
</comment>
<dbReference type="NCBIfam" id="TIGR00507">
    <property type="entry name" value="aroE"/>
    <property type="match status" value="1"/>
</dbReference>
<feature type="binding site" evidence="7">
    <location>
        <position position="72"/>
    </location>
    <ligand>
        <name>shikimate</name>
        <dbReference type="ChEBI" id="CHEBI:36208"/>
    </ligand>
</feature>
<evidence type="ECO:0000256" key="7">
    <source>
        <dbReference type="HAMAP-Rule" id="MF_00222"/>
    </source>
</evidence>
<reference evidence="10 11" key="1">
    <citation type="submission" date="2017-02" db="EMBL/GenBank/DDBJ databases">
        <title>Delving into the versatile metabolic prowess of the omnipresent phylum Bacteroidetes.</title>
        <authorList>
            <person name="Nobu M.K."/>
            <person name="Mei R."/>
            <person name="Narihiro T."/>
            <person name="Kuroda K."/>
            <person name="Liu W.-T."/>
        </authorList>
    </citation>
    <scope>NUCLEOTIDE SEQUENCE [LARGE SCALE GENOMIC DNA]</scope>
    <source>
        <strain evidence="10">ADurb.Bin417</strain>
    </source>
</reference>